<keyword evidence="7 14" id="KW-0479">Metal-binding</keyword>
<evidence type="ECO:0000256" key="16">
    <source>
        <dbReference type="SAM" id="SignalP"/>
    </source>
</evidence>
<proteinExistence type="inferred from homology"/>
<evidence type="ECO:0000256" key="3">
    <source>
        <dbReference type="ARBA" id="ARBA00004174"/>
    </source>
</evidence>
<gene>
    <name evidence="17" type="primary">Dvir\GJ14552</name>
    <name evidence="17" type="ORF">Dvir_GJ14552</name>
</gene>
<dbReference type="FunCoup" id="B4MC23">
    <property type="interactions" value="48"/>
</dbReference>
<evidence type="ECO:0000256" key="7">
    <source>
        <dbReference type="ARBA" id="ARBA00022723"/>
    </source>
</evidence>
<dbReference type="PRINTS" id="PR00463">
    <property type="entry name" value="EP450I"/>
</dbReference>
<dbReference type="Gene3D" id="1.10.630.10">
    <property type="entry name" value="Cytochrome P450"/>
    <property type="match status" value="1"/>
</dbReference>
<dbReference type="InterPro" id="IPR002401">
    <property type="entry name" value="Cyt_P450_E_grp-I"/>
</dbReference>
<keyword evidence="13" id="KW-0472">Membrane</keyword>
<evidence type="ECO:0000256" key="14">
    <source>
        <dbReference type="PIRSR" id="PIRSR602401-1"/>
    </source>
</evidence>
<keyword evidence="12 15" id="KW-0503">Monooxygenase</keyword>
<dbReference type="GO" id="GO:0004497">
    <property type="term" value="F:monooxygenase activity"/>
    <property type="evidence" value="ECO:0007669"/>
    <property type="project" value="UniProtKB-KW"/>
</dbReference>
<sequence length="514" mass="59839">MLVEFLAIFVVVLVLAYRWATANYNFFKERGIDYEKPYPFVGNMYKMVLRQQSMFDLIVDLYNKGDGKVFGIFEQRKPLLMIRDPELIKQITIKDFDHFINHRNIFGTDDDNPHDMDNLFGSSLFSMRDARWKDMRSTLSPAFTGSKMRQMFQLMDIVAKEAVDGLKHDQVPESGIELDTKDYCTRFTNDVIASTAFGLQVNSFKERENTFYLMGKKLTTFNALQNLKFFFFTIANRLCKLLKISLFDRKSVDYFVRLVLDAMKYRQEHNIVRPDMINMLMEARGMFHTDKPKTGTVRDWSDRDIVAQCFVFFFAGFETSAVLMCFSAQELMENEDVQARLYEEVAQVDSDLEGGQLTYEALMGMKYIDQVVSEVLRKWPAAIAIDRECNKDITYVVDGKNIEIKKGEAVWLPTCGFHRDPKYFENPTKFDPDRFSDENKDKIQPFTYYPFGIGQRNCIGSRFALLEAKAMIYYLLREFRIAPAKNSCIPLVLSSAGFQLKPKNGFWVKLIPRK</sequence>
<dbReference type="eggNOG" id="KOG0158">
    <property type="taxonomic scope" value="Eukaryota"/>
</dbReference>
<feature type="binding site" description="axial binding residue" evidence="14">
    <location>
        <position position="458"/>
    </location>
    <ligand>
        <name>heme</name>
        <dbReference type="ChEBI" id="CHEBI:30413"/>
    </ligand>
    <ligandPart>
        <name>Fe</name>
        <dbReference type="ChEBI" id="CHEBI:18248"/>
    </ligandPart>
</feature>
<evidence type="ECO:0000256" key="15">
    <source>
        <dbReference type="RuleBase" id="RU000461"/>
    </source>
</evidence>
<dbReference type="PANTHER" id="PTHR24292">
    <property type="entry name" value="CYTOCHROME P450"/>
    <property type="match status" value="1"/>
</dbReference>
<dbReference type="AlphaFoldDB" id="B4MC23"/>
<dbReference type="PhylomeDB" id="B4MC23"/>
<comment type="function">
    <text evidence="2">May be involved in the metabolism of insect hormones and in the breakdown of synthetic insecticides.</text>
</comment>
<dbReference type="OMA" id="MLEWAWL"/>
<dbReference type="EMBL" id="CH940656">
    <property type="protein sequence ID" value="EDW58644.1"/>
    <property type="molecule type" value="Genomic_DNA"/>
</dbReference>
<keyword evidence="18" id="KW-1185">Reference proteome</keyword>
<keyword evidence="8" id="KW-0256">Endoplasmic reticulum</keyword>
<dbReference type="SMR" id="B4MC23"/>
<name>B4MC23_DROVI</name>
<evidence type="ECO:0000256" key="11">
    <source>
        <dbReference type="ARBA" id="ARBA00023004"/>
    </source>
</evidence>
<dbReference type="InterPro" id="IPR050476">
    <property type="entry name" value="Insect_CytP450_Detox"/>
</dbReference>
<evidence type="ECO:0000256" key="4">
    <source>
        <dbReference type="ARBA" id="ARBA00004406"/>
    </source>
</evidence>
<dbReference type="InterPro" id="IPR001128">
    <property type="entry name" value="Cyt_P450"/>
</dbReference>
<dbReference type="GO" id="GO:0005506">
    <property type="term" value="F:iron ion binding"/>
    <property type="evidence" value="ECO:0007669"/>
    <property type="project" value="InterPro"/>
</dbReference>
<dbReference type="GO" id="GO:0005789">
    <property type="term" value="C:endoplasmic reticulum membrane"/>
    <property type="evidence" value="ECO:0007669"/>
    <property type="project" value="UniProtKB-SubCell"/>
</dbReference>
<evidence type="ECO:0000256" key="12">
    <source>
        <dbReference type="ARBA" id="ARBA00023033"/>
    </source>
</evidence>
<comment type="similarity">
    <text evidence="5 15">Belongs to the cytochrome P450 family.</text>
</comment>
<comment type="subcellular location">
    <subcellularLocation>
        <location evidence="4">Endoplasmic reticulum membrane</location>
        <topology evidence="4">Peripheral membrane protein</topology>
    </subcellularLocation>
    <subcellularLocation>
        <location evidence="3">Microsome membrane</location>
        <topology evidence="3">Peripheral membrane protein</topology>
    </subcellularLocation>
</comment>
<reference evidence="17 18" key="1">
    <citation type="journal article" date="2007" name="Nature">
        <title>Evolution of genes and genomes on the Drosophila phylogeny.</title>
        <authorList>
            <consortium name="Drosophila 12 Genomes Consortium"/>
            <person name="Clark A.G."/>
            <person name="Eisen M.B."/>
            <person name="Smith D.R."/>
            <person name="Bergman C.M."/>
            <person name="Oliver B."/>
            <person name="Markow T.A."/>
            <person name="Kaufman T.C."/>
            <person name="Kellis M."/>
            <person name="Gelbart W."/>
            <person name="Iyer V.N."/>
            <person name="Pollard D.A."/>
            <person name="Sackton T.B."/>
            <person name="Larracuente A.M."/>
            <person name="Singh N.D."/>
            <person name="Abad J.P."/>
            <person name="Abt D.N."/>
            <person name="Adryan B."/>
            <person name="Aguade M."/>
            <person name="Akashi H."/>
            <person name="Anderson W.W."/>
            <person name="Aquadro C.F."/>
            <person name="Ardell D.H."/>
            <person name="Arguello R."/>
            <person name="Artieri C.G."/>
            <person name="Barbash D.A."/>
            <person name="Barker D."/>
            <person name="Barsanti P."/>
            <person name="Batterham P."/>
            <person name="Batzoglou S."/>
            <person name="Begun D."/>
            <person name="Bhutkar A."/>
            <person name="Blanco E."/>
            <person name="Bosak S.A."/>
            <person name="Bradley R.K."/>
            <person name="Brand A.D."/>
            <person name="Brent M.R."/>
            <person name="Brooks A.N."/>
            <person name="Brown R.H."/>
            <person name="Butlin R.K."/>
            <person name="Caggese C."/>
            <person name="Calvi B.R."/>
            <person name="Bernardo de Carvalho A."/>
            <person name="Caspi A."/>
            <person name="Castrezana S."/>
            <person name="Celniker S.E."/>
            <person name="Chang J.L."/>
            <person name="Chapple C."/>
            <person name="Chatterji S."/>
            <person name="Chinwalla A."/>
            <person name="Civetta A."/>
            <person name="Clifton S.W."/>
            <person name="Comeron J.M."/>
            <person name="Costello J.C."/>
            <person name="Coyne J.A."/>
            <person name="Daub J."/>
            <person name="David R.G."/>
            <person name="Delcher A.L."/>
            <person name="Delehaunty K."/>
            <person name="Do C.B."/>
            <person name="Ebling H."/>
            <person name="Edwards K."/>
            <person name="Eickbush T."/>
            <person name="Evans J.D."/>
            <person name="Filipski A."/>
            <person name="Findeiss S."/>
            <person name="Freyhult E."/>
            <person name="Fulton L."/>
            <person name="Fulton R."/>
            <person name="Garcia A.C."/>
            <person name="Gardiner A."/>
            <person name="Garfield D.A."/>
            <person name="Garvin B.E."/>
            <person name="Gibson G."/>
            <person name="Gilbert D."/>
            <person name="Gnerre S."/>
            <person name="Godfrey J."/>
            <person name="Good R."/>
            <person name="Gotea V."/>
            <person name="Gravely B."/>
            <person name="Greenberg A.J."/>
            <person name="Griffiths-Jones S."/>
            <person name="Gross S."/>
            <person name="Guigo R."/>
            <person name="Gustafson E.A."/>
            <person name="Haerty W."/>
            <person name="Hahn M.W."/>
            <person name="Halligan D.L."/>
            <person name="Halpern A.L."/>
            <person name="Halter G.M."/>
            <person name="Han M.V."/>
            <person name="Heger A."/>
            <person name="Hillier L."/>
            <person name="Hinrichs A.S."/>
            <person name="Holmes I."/>
            <person name="Hoskins R.A."/>
            <person name="Hubisz M.J."/>
            <person name="Hultmark D."/>
            <person name="Huntley M.A."/>
            <person name="Jaffe D.B."/>
            <person name="Jagadeeshan S."/>
            <person name="Jeck W.R."/>
            <person name="Johnson J."/>
            <person name="Jones C.D."/>
            <person name="Jordan W.C."/>
            <person name="Karpen G.H."/>
            <person name="Kataoka E."/>
            <person name="Keightley P.D."/>
            <person name="Kheradpour P."/>
            <person name="Kirkness E.F."/>
            <person name="Koerich L.B."/>
            <person name="Kristiansen K."/>
            <person name="Kudrna D."/>
            <person name="Kulathinal R.J."/>
            <person name="Kumar S."/>
            <person name="Kwok R."/>
            <person name="Lander E."/>
            <person name="Langley C.H."/>
            <person name="Lapoint R."/>
            <person name="Lazzaro B.P."/>
            <person name="Lee S.J."/>
            <person name="Levesque L."/>
            <person name="Li R."/>
            <person name="Lin C.F."/>
            <person name="Lin M.F."/>
            <person name="Lindblad-Toh K."/>
            <person name="Llopart A."/>
            <person name="Long M."/>
            <person name="Low L."/>
            <person name="Lozovsky E."/>
            <person name="Lu J."/>
            <person name="Luo M."/>
            <person name="Machado C.A."/>
            <person name="Makalowski W."/>
            <person name="Marzo M."/>
            <person name="Matsuda M."/>
            <person name="Matzkin L."/>
            <person name="McAllister B."/>
            <person name="McBride C.S."/>
            <person name="McKernan B."/>
            <person name="McKernan K."/>
            <person name="Mendez-Lago M."/>
            <person name="Minx P."/>
            <person name="Mollenhauer M.U."/>
            <person name="Montooth K."/>
            <person name="Mount S.M."/>
            <person name="Mu X."/>
            <person name="Myers E."/>
            <person name="Negre B."/>
            <person name="Newfeld S."/>
            <person name="Nielsen R."/>
            <person name="Noor M.A."/>
            <person name="O'Grady P."/>
            <person name="Pachter L."/>
            <person name="Papaceit M."/>
            <person name="Parisi M.J."/>
            <person name="Parisi M."/>
            <person name="Parts L."/>
            <person name="Pedersen J.S."/>
            <person name="Pesole G."/>
            <person name="Phillippy A.M."/>
            <person name="Ponting C.P."/>
            <person name="Pop M."/>
            <person name="Porcelli D."/>
            <person name="Powell J.R."/>
            <person name="Prohaska S."/>
            <person name="Pruitt K."/>
            <person name="Puig M."/>
            <person name="Quesneville H."/>
            <person name="Ram K.R."/>
            <person name="Rand D."/>
            <person name="Rasmussen M.D."/>
            <person name="Reed L.K."/>
            <person name="Reenan R."/>
            <person name="Reily A."/>
            <person name="Remington K.A."/>
            <person name="Rieger T.T."/>
            <person name="Ritchie M.G."/>
            <person name="Robin C."/>
            <person name="Rogers Y.H."/>
            <person name="Rohde C."/>
            <person name="Rozas J."/>
            <person name="Rubenfield M.J."/>
            <person name="Ruiz A."/>
            <person name="Russo S."/>
            <person name="Salzberg S.L."/>
            <person name="Sanchez-Gracia A."/>
            <person name="Saranga D.J."/>
            <person name="Sato H."/>
            <person name="Schaeffer S.W."/>
            <person name="Schatz M.C."/>
            <person name="Schlenke T."/>
            <person name="Schwartz R."/>
            <person name="Segarra C."/>
            <person name="Singh R.S."/>
            <person name="Sirot L."/>
            <person name="Sirota M."/>
            <person name="Sisneros N.B."/>
            <person name="Smith C.D."/>
            <person name="Smith T.F."/>
            <person name="Spieth J."/>
            <person name="Stage D.E."/>
            <person name="Stark A."/>
            <person name="Stephan W."/>
            <person name="Strausberg R.L."/>
            <person name="Strempel S."/>
            <person name="Sturgill D."/>
            <person name="Sutton G."/>
            <person name="Sutton G.G."/>
            <person name="Tao W."/>
            <person name="Teichmann S."/>
            <person name="Tobari Y.N."/>
            <person name="Tomimura Y."/>
            <person name="Tsolas J.M."/>
            <person name="Valente V.L."/>
            <person name="Venter E."/>
            <person name="Venter J.C."/>
            <person name="Vicario S."/>
            <person name="Vieira F.G."/>
            <person name="Vilella A.J."/>
            <person name="Villasante A."/>
            <person name="Walenz B."/>
            <person name="Wang J."/>
            <person name="Wasserman M."/>
            <person name="Watts T."/>
            <person name="Wilson D."/>
            <person name="Wilson R.K."/>
            <person name="Wing R.A."/>
            <person name="Wolfner M.F."/>
            <person name="Wong A."/>
            <person name="Wong G.K."/>
            <person name="Wu C.I."/>
            <person name="Wu G."/>
            <person name="Yamamoto D."/>
            <person name="Yang H.P."/>
            <person name="Yang S.P."/>
            <person name="Yorke J.A."/>
            <person name="Yoshida K."/>
            <person name="Zdobnov E."/>
            <person name="Zhang P."/>
            <person name="Zhang Y."/>
            <person name="Zimin A.V."/>
            <person name="Baldwin J."/>
            <person name="Abdouelleil A."/>
            <person name="Abdulkadir J."/>
            <person name="Abebe A."/>
            <person name="Abera B."/>
            <person name="Abreu J."/>
            <person name="Acer S.C."/>
            <person name="Aftuck L."/>
            <person name="Alexander A."/>
            <person name="An P."/>
            <person name="Anderson E."/>
            <person name="Anderson S."/>
            <person name="Arachi H."/>
            <person name="Azer M."/>
            <person name="Bachantsang P."/>
            <person name="Barry A."/>
            <person name="Bayul T."/>
            <person name="Berlin A."/>
            <person name="Bessette D."/>
            <person name="Bloom T."/>
            <person name="Blye J."/>
            <person name="Boguslavskiy L."/>
            <person name="Bonnet C."/>
            <person name="Boukhgalter B."/>
            <person name="Bourzgui I."/>
            <person name="Brown A."/>
            <person name="Cahill P."/>
            <person name="Channer S."/>
            <person name="Cheshatsang Y."/>
            <person name="Chuda L."/>
            <person name="Citroen M."/>
            <person name="Collymore A."/>
            <person name="Cooke P."/>
            <person name="Costello M."/>
            <person name="D'Aco K."/>
            <person name="Daza R."/>
            <person name="De Haan G."/>
            <person name="DeGray S."/>
            <person name="DeMaso C."/>
            <person name="Dhargay N."/>
            <person name="Dooley K."/>
            <person name="Dooley E."/>
            <person name="Doricent M."/>
            <person name="Dorje P."/>
            <person name="Dorjee K."/>
            <person name="Dupes A."/>
            <person name="Elong R."/>
            <person name="Falk J."/>
            <person name="Farina A."/>
            <person name="Faro S."/>
            <person name="Ferguson D."/>
            <person name="Fisher S."/>
            <person name="Foley C.D."/>
            <person name="Franke A."/>
            <person name="Friedrich D."/>
            <person name="Gadbois L."/>
            <person name="Gearin G."/>
            <person name="Gearin C.R."/>
            <person name="Giannoukos G."/>
            <person name="Goode T."/>
            <person name="Graham J."/>
            <person name="Grandbois E."/>
            <person name="Grewal S."/>
            <person name="Gyaltsen K."/>
            <person name="Hafez N."/>
            <person name="Hagos B."/>
            <person name="Hall J."/>
            <person name="Henson C."/>
            <person name="Hollinger A."/>
            <person name="Honan T."/>
            <person name="Huard M.D."/>
            <person name="Hughes L."/>
            <person name="Hurhula B."/>
            <person name="Husby M.E."/>
            <person name="Kamat A."/>
            <person name="Kanga B."/>
            <person name="Kashin S."/>
            <person name="Khazanovich D."/>
            <person name="Kisner P."/>
            <person name="Lance K."/>
            <person name="Lara M."/>
            <person name="Lee W."/>
            <person name="Lennon N."/>
            <person name="Letendre F."/>
            <person name="LeVine R."/>
            <person name="Lipovsky A."/>
            <person name="Liu X."/>
            <person name="Liu J."/>
            <person name="Liu S."/>
            <person name="Lokyitsang T."/>
            <person name="Lokyitsang Y."/>
            <person name="Lubonja R."/>
            <person name="Lui A."/>
            <person name="MacDonald P."/>
            <person name="Magnisalis V."/>
            <person name="Maru K."/>
            <person name="Matthews C."/>
            <person name="McCusker W."/>
            <person name="McDonough S."/>
            <person name="Mehta T."/>
            <person name="Meldrim J."/>
            <person name="Meneus L."/>
            <person name="Mihai O."/>
            <person name="Mihalev A."/>
            <person name="Mihova T."/>
            <person name="Mittelman R."/>
            <person name="Mlenga V."/>
            <person name="Montmayeur A."/>
            <person name="Mulrain L."/>
            <person name="Navidi A."/>
            <person name="Naylor J."/>
            <person name="Negash T."/>
            <person name="Nguyen T."/>
            <person name="Nguyen N."/>
            <person name="Nicol R."/>
            <person name="Norbu C."/>
            <person name="Norbu N."/>
            <person name="Novod N."/>
            <person name="O'Neill B."/>
            <person name="Osman S."/>
            <person name="Markiewicz E."/>
            <person name="Oyono O.L."/>
            <person name="Patti C."/>
            <person name="Phunkhang P."/>
            <person name="Pierre F."/>
            <person name="Priest M."/>
            <person name="Raghuraman S."/>
            <person name="Rege F."/>
            <person name="Reyes R."/>
            <person name="Rise C."/>
            <person name="Rogov P."/>
            <person name="Ross K."/>
            <person name="Ryan E."/>
            <person name="Settipalli S."/>
            <person name="Shea T."/>
            <person name="Sherpa N."/>
            <person name="Shi L."/>
            <person name="Shih D."/>
            <person name="Sparrow T."/>
            <person name="Spaulding J."/>
            <person name="Stalker J."/>
            <person name="Stange-Thomann N."/>
            <person name="Stavropoulos S."/>
            <person name="Stone C."/>
            <person name="Strader C."/>
            <person name="Tesfaye S."/>
            <person name="Thomson T."/>
            <person name="Thoulutsang Y."/>
            <person name="Thoulutsang D."/>
            <person name="Topham K."/>
            <person name="Topping I."/>
            <person name="Tsamla T."/>
            <person name="Vassiliev H."/>
            <person name="Vo A."/>
            <person name="Wangchuk T."/>
            <person name="Wangdi T."/>
            <person name="Weiand M."/>
            <person name="Wilkinson J."/>
            <person name="Wilson A."/>
            <person name="Yadav S."/>
            <person name="Young G."/>
            <person name="Yu Q."/>
            <person name="Zembek L."/>
            <person name="Zhong D."/>
            <person name="Zimmer A."/>
            <person name="Zwirko Z."/>
            <person name="Jaffe D.B."/>
            <person name="Alvarez P."/>
            <person name="Brockman W."/>
            <person name="Butler J."/>
            <person name="Chin C."/>
            <person name="Gnerre S."/>
            <person name="Grabherr M."/>
            <person name="Kleber M."/>
            <person name="Mauceli E."/>
            <person name="MacCallum I."/>
        </authorList>
    </citation>
    <scope>NUCLEOTIDE SEQUENCE [LARGE SCALE GENOMIC DNA]</scope>
    <source>
        <strain evidence="18">Tucson 15010-1051.87</strain>
    </source>
</reference>
<dbReference type="GO" id="GO:0016705">
    <property type="term" value="F:oxidoreductase activity, acting on paired donors, with incorporation or reduction of molecular oxygen"/>
    <property type="evidence" value="ECO:0007669"/>
    <property type="project" value="InterPro"/>
</dbReference>
<dbReference type="SUPFAM" id="SSF48264">
    <property type="entry name" value="Cytochrome P450"/>
    <property type="match status" value="1"/>
</dbReference>
<evidence type="ECO:0000256" key="13">
    <source>
        <dbReference type="ARBA" id="ARBA00023136"/>
    </source>
</evidence>
<dbReference type="PRINTS" id="PR00385">
    <property type="entry name" value="P450"/>
</dbReference>
<evidence type="ECO:0000313" key="17">
    <source>
        <dbReference type="EMBL" id="EDW58644.1"/>
    </source>
</evidence>
<accession>B4MC23</accession>
<dbReference type="InParanoid" id="B4MC23"/>
<keyword evidence="16" id="KW-0732">Signal</keyword>
<dbReference type="InterPro" id="IPR017972">
    <property type="entry name" value="Cyt_P450_CS"/>
</dbReference>
<evidence type="ECO:0000256" key="10">
    <source>
        <dbReference type="ARBA" id="ARBA00023002"/>
    </source>
</evidence>
<evidence type="ECO:0000256" key="8">
    <source>
        <dbReference type="ARBA" id="ARBA00022824"/>
    </source>
</evidence>
<keyword evidence="10 15" id="KW-0560">Oxidoreductase</keyword>
<dbReference type="GO" id="GO:0020037">
    <property type="term" value="F:heme binding"/>
    <property type="evidence" value="ECO:0007669"/>
    <property type="project" value="InterPro"/>
</dbReference>
<evidence type="ECO:0000313" key="18">
    <source>
        <dbReference type="Proteomes" id="UP000008792"/>
    </source>
</evidence>
<dbReference type="PROSITE" id="PS00086">
    <property type="entry name" value="CYTOCHROME_P450"/>
    <property type="match status" value="1"/>
</dbReference>
<dbReference type="STRING" id="7244.B4MC23"/>
<dbReference type="PANTHER" id="PTHR24292:SF54">
    <property type="entry name" value="CYP9F3-RELATED"/>
    <property type="match status" value="1"/>
</dbReference>
<dbReference type="CDD" id="cd11056">
    <property type="entry name" value="CYP6-like"/>
    <property type="match status" value="1"/>
</dbReference>
<feature type="signal peptide" evidence="16">
    <location>
        <begin position="1"/>
        <end position="22"/>
    </location>
</feature>
<keyword evidence="11 14" id="KW-0408">Iron</keyword>
<feature type="chain" id="PRO_5002814182" evidence="16">
    <location>
        <begin position="23"/>
        <end position="514"/>
    </location>
</feature>
<evidence type="ECO:0000256" key="1">
    <source>
        <dbReference type="ARBA" id="ARBA00001971"/>
    </source>
</evidence>
<organism evidence="17 18">
    <name type="scientific">Drosophila virilis</name>
    <name type="common">Fruit fly</name>
    <dbReference type="NCBI Taxonomy" id="7244"/>
    <lineage>
        <taxon>Eukaryota</taxon>
        <taxon>Metazoa</taxon>
        <taxon>Ecdysozoa</taxon>
        <taxon>Arthropoda</taxon>
        <taxon>Hexapoda</taxon>
        <taxon>Insecta</taxon>
        <taxon>Pterygota</taxon>
        <taxon>Neoptera</taxon>
        <taxon>Endopterygota</taxon>
        <taxon>Diptera</taxon>
        <taxon>Brachycera</taxon>
        <taxon>Muscomorpha</taxon>
        <taxon>Ephydroidea</taxon>
        <taxon>Drosophilidae</taxon>
        <taxon>Drosophila</taxon>
    </lineage>
</organism>
<evidence type="ECO:0000256" key="5">
    <source>
        <dbReference type="ARBA" id="ARBA00010617"/>
    </source>
</evidence>
<dbReference type="FunFam" id="1.10.630.10:FF:000042">
    <property type="entry name" value="Cytochrome P450"/>
    <property type="match status" value="1"/>
</dbReference>
<evidence type="ECO:0000256" key="2">
    <source>
        <dbReference type="ARBA" id="ARBA00003690"/>
    </source>
</evidence>
<dbReference type="KEGG" id="dvi:6634916"/>
<protein>
    <submittedName>
        <fullName evidence="17">Uncharacterized protein</fullName>
        <ecNumber evidence="17">1.14.-.-</ecNumber>
    </submittedName>
</protein>
<keyword evidence="6 14" id="KW-0349">Heme</keyword>
<evidence type="ECO:0000256" key="9">
    <source>
        <dbReference type="ARBA" id="ARBA00022848"/>
    </source>
</evidence>
<dbReference type="Proteomes" id="UP000008792">
    <property type="component" value="Unassembled WGS sequence"/>
</dbReference>
<dbReference type="HOGENOM" id="CLU_001570_5_2_1"/>
<comment type="cofactor">
    <cofactor evidence="1 14">
        <name>heme</name>
        <dbReference type="ChEBI" id="CHEBI:30413"/>
    </cofactor>
</comment>
<dbReference type="InterPro" id="IPR036396">
    <property type="entry name" value="Cyt_P450_sf"/>
</dbReference>
<dbReference type="EC" id="1.14.-.-" evidence="17"/>
<dbReference type="OrthoDB" id="2789670at2759"/>
<dbReference type="Pfam" id="PF00067">
    <property type="entry name" value="p450"/>
    <property type="match status" value="1"/>
</dbReference>
<evidence type="ECO:0000256" key="6">
    <source>
        <dbReference type="ARBA" id="ARBA00022617"/>
    </source>
</evidence>
<keyword evidence="9" id="KW-0492">Microsome</keyword>